<protein>
    <submittedName>
        <fullName evidence="1">Transposase DDE domain-containing protein</fullName>
    </submittedName>
</protein>
<keyword evidence="2" id="KW-1185">Reference proteome</keyword>
<proteinExistence type="predicted"/>
<sequence length="61" mass="6352">MSFCLSLKILFKLPLRQAAGMVAGLPKLAGHDGQWGKGCHASGARCATTPSATFMDGILFA</sequence>
<name>A0A1H3KWC1_9RHOB</name>
<dbReference type="Proteomes" id="UP000199286">
    <property type="component" value="Unassembled WGS sequence"/>
</dbReference>
<dbReference type="AlphaFoldDB" id="A0A1H3KWC1"/>
<organism evidence="1 2">
    <name type="scientific">Citreimonas salinaria</name>
    <dbReference type="NCBI Taxonomy" id="321339"/>
    <lineage>
        <taxon>Bacteria</taxon>
        <taxon>Pseudomonadati</taxon>
        <taxon>Pseudomonadota</taxon>
        <taxon>Alphaproteobacteria</taxon>
        <taxon>Rhodobacterales</taxon>
        <taxon>Roseobacteraceae</taxon>
        <taxon>Citreimonas</taxon>
    </lineage>
</organism>
<evidence type="ECO:0000313" key="2">
    <source>
        <dbReference type="Proteomes" id="UP000199286"/>
    </source>
</evidence>
<reference evidence="1 2" key="1">
    <citation type="submission" date="2016-10" db="EMBL/GenBank/DDBJ databases">
        <authorList>
            <person name="de Groot N.N."/>
        </authorList>
    </citation>
    <scope>NUCLEOTIDE SEQUENCE [LARGE SCALE GENOMIC DNA]</scope>
    <source>
        <strain evidence="1 2">DSM 26880</strain>
    </source>
</reference>
<dbReference type="EMBL" id="FNPF01000010">
    <property type="protein sequence ID" value="SDY56462.1"/>
    <property type="molecule type" value="Genomic_DNA"/>
</dbReference>
<gene>
    <name evidence="1" type="ORF">SAMN05444340_110151</name>
</gene>
<evidence type="ECO:0000313" key="1">
    <source>
        <dbReference type="EMBL" id="SDY56462.1"/>
    </source>
</evidence>
<accession>A0A1H3KWC1</accession>